<dbReference type="OrthoDB" id="1100010at2759"/>
<evidence type="ECO:0000313" key="8">
    <source>
        <dbReference type="EMBL" id="OMO85282.1"/>
    </source>
</evidence>
<feature type="domain" description="GTD-binding" evidence="7">
    <location>
        <begin position="166"/>
        <end position="264"/>
    </location>
</feature>
<dbReference type="PANTHER" id="PTHR31422:SF2">
    <property type="entry name" value="PROTEIN FLOURY 1-LIKE"/>
    <property type="match status" value="1"/>
</dbReference>
<protein>
    <recommendedName>
        <fullName evidence="7">GTD-binding domain-containing protein</fullName>
    </recommendedName>
</protein>
<keyword evidence="3 6" id="KW-1133">Transmembrane helix</keyword>
<dbReference type="GO" id="GO:0016020">
    <property type="term" value="C:membrane"/>
    <property type="evidence" value="ECO:0007669"/>
    <property type="project" value="UniProtKB-SubCell"/>
</dbReference>
<dbReference type="Proteomes" id="UP000188268">
    <property type="component" value="Unassembled WGS sequence"/>
</dbReference>
<evidence type="ECO:0000256" key="2">
    <source>
        <dbReference type="ARBA" id="ARBA00022692"/>
    </source>
</evidence>
<gene>
    <name evidence="8" type="ORF">CCACVL1_10300</name>
</gene>
<sequence>MRIRVRFIFLAIVCSVLELHKRVLQIFLGNFMDSVSCLKFFTQSELFGCGFLLFGRFSHVFNVVGLVLMFGLGLKFLQFGFIGKGLMQFLCVVRGKSNDLRSGICSRHDLDEVSDPKIRSFRSGSLKPLENCEELVNGDIDGRAKNLVLEDSDEKEKECCPEDEEIDAMALRKLVKIERERTKAACQELEKERVAAASAANEAMAMILRLQSDKSSIEIDANQYKRMAEQKQEYDQQVIESLQWIVMKHESERSLLESQLQMCKQKLKLYLKDDEFDQFEVDADFSFLHSVQEDSMENNSVSSHENETLML</sequence>
<dbReference type="PROSITE" id="PS51775">
    <property type="entry name" value="GTD_BINDING"/>
    <property type="match status" value="1"/>
</dbReference>
<feature type="transmembrane region" description="Helical" evidence="6">
    <location>
        <begin position="60"/>
        <end position="77"/>
    </location>
</feature>
<dbReference type="Pfam" id="PF04576">
    <property type="entry name" value="Zein-binding"/>
    <property type="match status" value="1"/>
</dbReference>
<evidence type="ECO:0000256" key="6">
    <source>
        <dbReference type="SAM" id="Phobius"/>
    </source>
</evidence>
<keyword evidence="5" id="KW-0175">Coiled coil</keyword>
<evidence type="ECO:0000259" key="7">
    <source>
        <dbReference type="PROSITE" id="PS51775"/>
    </source>
</evidence>
<organism evidence="8 9">
    <name type="scientific">Corchorus capsularis</name>
    <name type="common">Jute</name>
    <dbReference type="NCBI Taxonomy" id="210143"/>
    <lineage>
        <taxon>Eukaryota</taxon>
        <taxon>Viridiplantae</taxon>
        <taxon>Streptophyta</taxon>
        <taxon>Embryophyta</taxon>
        <taxon>Tracheophyta</taxon>
        <taxon>Spermatophyta</taxon>
        <taxon>Magnoliopsida</taxon>
        <taxon>eudicotyledons</taxon>
        <taxon>Gunneridae</taxon>
        <taxon>Pentapetalae</taxon>
        <taxon>rosids</taxon>
        <taxon>malvids</taxon>
        <taxon>Malvales</taxon>
        <taxon>Malvaceae</taxon>
        <taxon>Grewioideae</taxon>
        <taxon>Apeibeae</taxon>
        <taxon>Corchorus</taxon>
    </lineage>
</organism>
<keyword evidence="9" id="KW-1185">Reference proteome</keyword>
<dbReference type="AlphaFoldDB" id="A0A1R3IRT0"/>
<evidence type="ECO:0000256" key="5">
    <source>
        <dbReference type="SAM" id="Coils"/>
    </source>
</evidence>
<dbReference type="GO" id="GO:0080115">
    <property type="term" value="F:myosin XI tail binding"/>
    <property type="evidence" value="ECO:0007669"/>
    <property type="project" value="UniProtKB-ARBA"/>
</dbReference>
<dbReference type="STRING" id="210143.A0A1R3IRT0"/>
<accession>A0A1R3IRT0</accession>
<keyword evidence="2 6" id="KW-0812">Transmembrane</keyword>
<comment type="subcellular location">
    <subcellularLocation>
        <location evidence="1">Membrane</location>
    </subcellularLocation>
</comment>
<dbReference type="Gramene" id="OMO85282">
    <property type="protein sequence ID" value="OMO85282"/>
    <property type="gene ID" value="CCACVL1_10300"/>
</dbReference>
<evidence type="ECO:0000256" key="4">
    <source>
        <dbReference type="ARBA" id="ARBA00023136"/>
    </source>
</evidence>
<dbReference type="EMBL" id="AWWV01009623">
    <property type="protein sequence ID" value="OMO85282.1"/>
    <property type="molecule type" value="Genomic_DNA"/>
</dbReference>
<dbReference type="InterPro" id="IPR007656">
    <property type="entry name" value="GTD-bd"/>
</dbReference>
<comment type="caution">
    <text evidence="8">The sequence shown here is derived from an EMBL/GenBank/DDBJ whole genome shotgun (WGS) entry which is preliminary data.</text>
</comment>
<evidence type="ECO:0000256" key="1">
    <source>
        <dbReference type="ARBA" id="ARBA00004370"/>
    </source>
</evidence>
<dbReference type="PANTHER" id="PTHR31422">
    <property type="entry name" value="BNAANNG28530D PROTEIN"/>
    <property type="match status" value="1"/>
</dbReference>
<reference evidence="8 9" key="1">
    <citation type="submission" date="2013-09" db="EMBL/GenBank/DDBJ databases">
        <title>Corchorus capsularis genome sequencing.</title>
        <authorList>
            <person name="Alam M."/>
            <person name="Haque M.S."/>
            <person name="Islam M.S."/>
            <person name="Emdad E.M."/>
            <person name="Islam M.M."/>
            <person name="Ahmed B."/>
            <person name="Halim A."/>
            <person name="Hossen Q.M.M."/>
            <person name="Hossain M.Z."/>
            <person name="Ahmed R."/>
            <person name="Khan M.M."/>
            <person name="Islam R."/>
            <person name="Rashid M.M."/>
            <person name="Khan S.A."/>
            <person name="Rahman M.S."/>
            <person name="Alam M."/>
        </authorList>
    </citation>
    <scope>NUCLEOTIDE SEQUENCE [LARGE SCALE GENOMIC DNA]</scope>
    <source>
        <strain evidence="9">cv. CVL-1</strain>
        <tissue evidence="8">Whole seedling</tissue>
    </source>
</reference>
<feature type="coiled-coil region" evidence="5">
    <location>
        <begin position="172"/>
        <end position="199"/>
    </location>
</feature>
<evidence type="ECO:0000256" key="3">
    <source>
        <dbReference type="ARBA" id="ARBA00022989"/>
    </source>
</evidence>
<proteinExistence type="predicted"/>
<keyword evidence="4 6" id="KW-0472">Membrane</keyword>
<name>A0A1R3IRT0_COCAP</name>
<dbReference type="OMA" id="ECCPEDE"/>
<evidence type="ECO:0000313" key="9">
    <source>
        <dbReference type="Proteomes" id="UP000188268"/>
    </source>
</evidence>